<keyword evidence="2" id="KW-0808">Transferase</keyword>
<dbReference type="AlphaFoldDB" id="A0A6M0P781"/>
<dbReference type="GO" id="GO:0004674">
    <property type="term" value="F:protein serine/threonine kinase activity"/>
    <property type="evidence" value="ECO:0007669"/>
    <property type="project" value="UniProtKB-KW"/>
</dbReference>
<dbReference type="OrthoDB" id="9788659at2"/>
<dbReference type="SUPFAM" id="SSF56112">
    <property type="entry name" value="Protein kinase-like (PK-like)"/>
    <property type="match status" value="1"/>
</dbReference>
<gene>
    <name evidence="8" type="ORF">G4D61_09200</name>
</gene>
<dbReference type="PANTHER" id="PTHR24346:SF82">
    <property type="entry name" value="KP78A-RELATED"/>
    <property type="match status" value="1"/>
</dbReference>
<evidence type="ECO:0000313" key="9">
    <source>
        <dbReference type="Proteomes" id="UP000476934"/>
    </source>
</evidence>
<feature type="binding site" evidence="6">
    <location>
        <position position="27"/>
    </location>
    <ligand>
        <name>ATP</name>
        <dbReference type="ChEBI" id="CHEBI:30616"/>
    </ligand>
</feature>
<dbReference type="InterPro" id="IPR000719">
    <property type="entry name" value="Prot_kinase_dom"/>
</dbReference>
<dbReference type="Proteomes" id="UP000476934">
    <property type="component" value="Unassembled WGS sequence"/>
</dbReference>
<protein>
    <submittedName>
        <fullName evidence="8">Protein kinase family protein</fullName>
    </submittedName>
</protein>
<organism evidence="8 9">
    <name type="scientific">Heyndrickxia ginsengihumi</name>
    <dbReference type="NCBI Taxonomy" id="363870"/>
    <lineage>
        <taxon>Bacteria</taxon>
        <taxon>Bacillati</taxon>
        <taxon>Bacillota</taxon>
        <taxon>Bacilli</taxon>
        <taxon>Bacillales</taxon>
        <taxon>Bacillaceae</taxon>
        <taxon>Heyndrickxia</taxon>
    </lineage>
</organism>
<evidence type="ECO:0000256" key="5">
    <source>
        <dbReference type="ARBA" id="ARBA00022840"/>
    </source>
</evidence>
<dbReference type="GO" id="GO:0005737">
    <property type="term" value="C:cytoplasm"/>
    <property type="evidence" value="ECO:0007669"/>
    <property type="project" value="TreeGrafter"/>
</dbReference>
<comment type="caution">
    <text evidence="8">The sequence shown here is derived from an EMBL/GenBank/DDBJ whole genome shotgun (WGS) entry which is preliminary data.</text>
</comment>
<dbReference type="Gene3D" id="1.10.510.10">
    <property type="entry name" value="Transferase(Phosphotransferase) domain 1"/>
    <property type="match status" value="1"/>
</dbReference>
<dbReference type="GO" id="GO:0004713">
    <property type="term" value="F:protein tyrosine kinase activity"/>
    <property type="evidence" value="ECO:0007669"/>
    <property type="project" value="InterPro"/>
</dbReference>
<keyword evidence="3 6" id="KW-0547">Nucleotide-binding</keyword>
<keyword evidence="1" id="KW-0723">Serine/threonine-protein kinase</keyword>
<dbReference type="InterPro" id="IPR017441">
    <property type="entry name" value="Protein_kinase_ATP_BS"/>
</dbReference>
<evidence type="ECO:0000313" key="8">
    <source>
        <dbReference type="EMBL" id="NEY20135.1"/>
    </source>
</evidence>
<evidence type="ECO:0000256" key="1">
    <source>
        <dbReference type="ARBA" id="ARBA00022527"/>
    </source>
</evidence>
<dbReference type="PANTHER" id="PTHR24346">
    <property type="entry name" value="MAP/MICROTUBULE AFFINITY-REGULATING KINASE"/>
    <property type="match status" value="1"/>
</dbReference>
<accession>A0A6M0P781</accession>
<sequence length="226" mass="26452">MIEPIGEGRYGVCYLAMTNDGNRVVIKRFKPRMFKKNKGKNAYEAVILSQIRHDAVPELLGIVNDNGLYGYVLELKQGKTVEVMLFKEKHMFTETEIFHIGSQLINVLKYLHGRGIVHRDIRIPNVLIDAGEVSLIDFGLARWADNEQYCFDQDFSYLGDFLLYLHYSSFKKKEGKGKRWYEELNLSETQIDFYKRLLRLKTPYASIEEVEKDFIRAFSDVKNKYI</sequence>
<keyword evidence="5 6" id="KW-0067">ATP-binding</keyword>
<dbReference type="InterPro" id="IPR011009">
    <property type="entry name" value="Kinase-like_dom_sf"/>
</dbReference>
<dbReference type="CDD" id="cd00180">
    <property type="entry name" value="PKc"/>
    <property type="match status" value="1"/>
</dbReference>
<keyword evidence="9" id="KW-1185">Reference proteome</keyword>
<dbReference type="PROSITE" id="PS50011">
    <property type="entry name" value="PROTEIN_KINASE_DOM"/>
    <property type="match status" value="1"/>
</dbReference>
<reference evidence="8 9" key="1">
    <citation type="submission" date="2020-03" db="EMBL/GenBank/DDBJ databases">
        <title>Bacillus aquiflavi sp. nov., isolated from yellow water of strong flavor Chinese baijiu in Yibin region of China.</title>
        <authorList>
            <person name="Xie J."/>
        </authorList>
    </citation>
    <scope>NUCLEOTIDE SEQUENCE [LARGE SCALE GENOMIC DNA]</scope>
    <source>
        <strain evidence="8 9">Gsoil 114</strain>
    </source>
</reference>
<keyword evidence="4 8" id="KW-0418">Kinase</keyword>
<evidence type="ECO:0000256" key="6">
    <source>
        <dbReference type="PROSITE-ProRule" id="PRU10141"/>
    </source>
</evidence>
<evidence type="ECO:0000256" key="3">
    <source>
        <dbReference type="ARBA" id="ARBA00022741"/>
    </source>
</evidence>
<proteinExistence type="predicted"/>
<dbReference type="PROSITE" id="PS00107">
    <property type="entry name" value="PROTEIN_KINASE_ATP"/>
    <property type="match status" value="1"/>
</dbReference>
<feature type="domain" description="Protein kinase" evidence="7">
    <location>
        <begin position="1"/>
        <end position="226"/>
    </location>
</feature>
<dbReference type="GO" id="GO:0005524">
    <property type="term" value="F:ATP binding"/>
    <property type="evidence" value="ECO:0007669"/>
    <property type="project" value="UniProtKB-UniRule"/>
</dbReference>
<evidence type="ECO:0000259" key="7">
    <source>
        <dbReference type="PROSITE" id="PS50011"/>
    </source>
</evidence>
<dbReference type="SMART" id="SM00219">
    <property type="entry name" value="TyrKc"/>
    <property type="match status" value="1"/>
</dbReference>
<dbReference type="Pfam" id="PF00069">
    <property type="entry name" value="Pkinase"/>
    <property type="match status" value="1"/>
</dbReference>
<evidence type="ECO:0000256" key="2">
    <source>
        <dbReference type="ARBA" id="ARBA00022679"/>
    </source>
</evidence>
<dbReference type="EMBL" id="JAAIWK010000013">
    <property type="protein sequence ID" value="NEY20135.1"/>
    <property type="molecule type" value="Genomic_DNA"/>
</dbReference>
<name>A0A6M0P781_9BACI</name>
<dbReference type="InterPro" id="IPR020635">
    <property type="entry name" value="Tyr_kinase_cat_dom"/>
</dbReference>
<evidence type="ECO:0000256" key="4">
    <source>
        <dbReference type="ARBA" id="ARBA00022777"/>
    </source>
</evidence>
<dbReference type="GO" id="GO:0035556">
    <property type="term" value="P:intracellular signal transduction"/>
    <property type="evidence" value="ECO:0007669"/>
    <property type="project" value="TreeGrafter"/>
</dbReference>